<dbReference type="GeneID" id="19470970"/>
<dbReference type="GO" id="GO:0003959">
    <property type="term" value="F:NADPH dehydrogenase activity"/>
    <property type="evidence" value="ECO:0007669"/>
    <property type="project" value="InterPro"/>
</dbReference>
<feature type="region of interest" description="Disordered" evidence="6">
    <location>
        <begin position="1"/>
        <end position="41"/>
    </location>
</feature>
<keyword evidence="9" id="KW-1185">Reference proteome</keyword>
<evidence type="ECO:0000256" key="3">
    <source>
        <dbReference type="ARBA" id="ARBA00022643"/>
    </source>
</evidence>
<evidence type="ECO:0000313" key="8">
    <source>
        <dbReference type="EMBL" id="EPE31847.1"/>
    </source>
</evidence>
<evidence type="ECO:0000313" key="9">
    <source>
        <dbReference type="Proteomes" id="UP000016922"/>
    </source>
</evidence>
<dbReference type="SUPFAM" id="SSF51395">
    <property type="entry name" value="FMN-linked oxidoreductases"/>
    <property type="match status" value="1"/>
</dbReference>
<dbReference type="OrthoDB" id="72788at2759"/>
<protein>
    <submittedName>
        <fullName evidence="8">FMN-linked oxidoreductase</fullName>
    </submittedName>
</protein>
<reference evidence="8 9" key="1">
    <citation type="journal article" date="2013" name="BMC Genomics">
        <title>Genomics-driven discovery of the pneumocandin biosynthetic gene cluster in the fungus Glarea lozoyensis.</title>
        <authorList>
            <person name="Chen L."/>
            <person name="Yue Q."/>
            <person name="Zhang X."/>
            <person name="Xiang M."/>
            <person name="Wang C."/>
            <person name="Li S."/>
            <person name="Che Y."/>
            <person name="Ortiz-Lopez F.J."/>
            <person name="Bills G.F."/>
            <person name="Liu X."/>
            <person name="An Z."/>
        </authorList>
    </citation>
    <scope>NUCLEOTIDE SEQUENCE [LARGE SCALE GENOMIC DNA]</scope>
    <source>
        <strain evidence="9">ATCC 20868 / MF5171</strain>
    </source>
</reference>
<evidence type="ECO:0000256" key="6">
    <source>
        <dbReference type="SAM" id="MobiDB-lite"/>
    </source>
</evidence>
<dbReference type="PANTHER" id="PTHR43303:SF4">
    <property type="entry name" value="NADPH DEHYDROGENASE C23G7.10C-RELATED"/>
    <property type="match status" value="1"/>
</dbReference>
<keyword evidence="4" id="KW-0521">NADP</keyword>
<dbReference type="GO" id="GO:0050661">
    <property type="term" value="F:NADP binding"/>
    <property type="evidence" value="ECO:0007669"/>
    <property type="project" value="InterPro"/>
</dbReference>
<dbReference type="InterPro" id="IPR044152">
    <property type="entry name" value="YqjM-like"/>
</dbReference>
<feature type="compositionally biased region" description="Polar residues" evidence="6">
    <location>
        <begin position="19"/>
        <end position="31"/>
    </location>
</feature>
<sequence>MADHIDPSTLPKSAPSAGQMDSTSTPKNPLENTAAPKISYFTPEQTIASGTGITKSDATLPKLFEPLQLRGLKLQNRIMVSPMCQYSAENGKHTMWHHTHLGGIISRGPGLTIVEATAVTPEGRITPEDSGLWEDSQIEPLRKTVEFAHSQGQHMAIQLAHAGRKASTVAPWIDRKAVATADICGWPDRVISTSNEAFDAPHTCVPTTMTLDDIASFKQSFLSATHRALKAGFDVIEIHAAHGYLLHASLSAATNSLPAPYSGSLENRMRLLLEVTELVRNAIPDTMPLFVRIPGSDWMPPESNCWEINQAIALSLALSDAGVDFLDVSSAALMHEQKVVSGPGYQVPFAAAIKKALTEAGKSEKTFVGTVGMITSGVQAEQILQDGSADAVLVGRAFLKSPALVWEWAAELGIPVRIANQFGWGFGQRVGGGVGGGHAAVARG</sequence>
<feature type="domain" description="NADH:flavin oxidoreductase/NADH oxidase N-terminal" evidence="7">
    <location>
        <begin position="62"/>
        <end position="406"/>
    </location>
</feature>
<dbReference type="EMBL" id="KE145360">
    <property type="protein sequence ID" value="EPE31847.1"/>
    <property type="molecule type" value="Genomic_DNA"/>
</dbReference>
<evidence type="ECO:0000256" key="5">
    <source>
        <dbReference type="ARBA" id="ARBA00023002"/>
    </source>
</evidence>
<accession>S3D012</accession>
<dbReference type="PANTHER" id="PTHR43303">
    <property type="entry name" value="NADPH DEHYDROGENASE C23G7.10C-RELATED"/>
    <property type="match status" value="1"/>
</dbReference>
<proteinExistence type="predicted"/>
<dbReference type="Gene3D" id="3.20.20.70">
    <property type="entry name" value="Aldolase class I"/>
    <property type="match status" value="1"/>
</dbReference>
<dbReference type="GO" id="GO:0010181">
    <property type="term" value="F:FMN binding"/>
    <property type="evidence" value="ECO:0007669"/>
    <property type="project" value="InterPro"/>
</dbReference>
<evidence type="ECO:0000259" key="7">
    <source>
        <dbReference type="Pfam" id="PF00724"/>
    </source>
</evidence>
<keyword evidence="3" id="KW-0288">FMN</keyword>
<dbReference type="Proteomes" id="UP000016922">
    <property type="component" value="Unassembled WGS sequence"/>
</dbReference>
<dbReference type="eggNOG" id="KOG0134">
    <property type="taxonomic scope" value="Eukaryota"/>
</dbReference>
<keyword evidence="5" id="KW-0560">Oxidoreductase</keyword>
<evidence type="ECO:0000256" key="4">
    <source>
        <dbReference type="ARBA" id="ARBA00022857"/>
    </source>
</evidence>
<evidence type="ECO:0000256" key="1">
    <source>
        <dbReference type="ARBA" id="ARBA00001917"/>
    </source>
</evidence>
<dbReference type="KEGG" id="glz:GLAREA_11929"/>
<dbReference type="InterPro" id="IPR001155">
    <property type="entry name" value="OxRdtase_FMN_N"/>
</dbReference>
<gene>
    <name evidence="8" type="ORF">GLAREA_11929</name>
</gene>
<dbReference type="Pfam" id="PF00724">
    <property type="entry name" value="Oxidored_FMN"/>
    <property type="match status" value="1"/>
</dbReference>
<dbReference type="CDD" id="cd02932">
    <property type="entry name" value="OYE_YqiM_FMN"/>
    <property type="match status" value="1"/>
</dbReference>
<name>S3D012_GLAL2</name>
<comment type="cofactor">
    <cofactor evidence="1">
        <name>FMN</name>
        <dbReference type="ChEBI" id="CHEBI:58210"/>
    </cofactor>
</comment>
<keyword evidence="2" id="KW-0285">Flavoprotein</keyword>
<dbReference type="HOGENOM" id="CLU_012153_2_1_1"/>
<dbReference type="OMA" id="PWLDRKN"/>
<dbReference type="InterPro" id="IPR013785">
    <property type="entry name" value="Aldolase_TIM"/>
</dbReference>
<dbReference type="AlphaFoldDB" id="S3D012"/>
<evidence type="ECO:0000256" key="2">
    <source>
        <dbReference type="ARBA" id="ARBA00022630"/>
    </source>
</evidence>
<dbReference type="RefSeq" id="XP_008080902.1">
    <property type="nucleotide sequence ID" value="XM_008082711.1"/>
</dbReference>
<organism evidence="8 9">
    <name type="scientific">Glarea lozoyensis (strain ATCC 20868 / MF5171)</name>
    <dbReference type="NCBI Taxonomy" id="1116229"/>
    <lineage>
        <taxon>Eukaryota</taxon>
        <taxon>Fungi</taxon>
        <taxon>Dikarya</taxon>
        <taxon>Ascomycota</taxon>
        <taxon>Pezizomycotina</taxon>
        <taxon>Leotiomycetes</taxon>
        <taxon>Helotiales</taxon>
        <taxon>Helotiaceae</taxon>
        <taxon>Glarea</taxon>
    </lineage>
</organism>